<evidence type="ECO:0000256" key="3">
    <source>
        <dbReference type="ARBA" id="ARBA00022692"/>
    </source>
</evidence>
<dbReference type="AlphaFoldDB" id="A0ABD0QPH6"/>
<feature type="transmembrane region" description="Helical" evidence="8">
    <location>
        <begin position="218"/>
        <end position="240"/>
    </location>
</feature>
<dbReference type="PRINTS" id="PR01494">
    <property type="entry name" value="KV9CHANNEL"/>
</dbReference>
<dbReference type="GO" id="GO:0016020">
    <property type="term" value="C:membrane"/>
    <property type="evidence" value="ECO:0007669"/>
    <property type="project" value="UniProtKB-SubCell"/>
</dbReference>
<keyword evidence="2" id="KW-0813">Transport</keyword>
<sequence>MPIISNANHDFSNLSVSTDDSSLDLFFSEIPETETIKGVYFQRAQRLHNISAFRDVDHSKLALINVGGDRYTFPWSTLEQFPLTRLGQLCHCSSPDDIAQLCDDYDEVRREYFFDRSSVAFRVILNFLAAGKLRLLRQVCAVSLSDELTYWGIDPVHMERCCRRKMLSRVEEVGEKKKKEEERRQKRLALQRPLVQEKGYIWLMSRLQEIVENPHSGWLGKIFACFSVVMIAVTVISLCISTMPDHDNKVSAQNHYF</sequence>
<evidence type="ECO:0000256" key="5">
    <source>
        <dbReference type="ARBA" id="ARBA00023065"/>
    </source>
</evidence>
<reference evidence="10 11" key="1">
    <citation type="submission" date="2024-05" db="EMBL/GenBank/DDBJ databases">
        <title>Genome sequencing and assembly of Indian major carp, Cirrhinus mrigala (Hamilton, 1822).</title>
        <authorList>
            <person name="Mohindra V."/>
            <person name="Chowdhury L.M."/>
            <person name="Lal K."/>
            <person name="Jena J.K."/>
        </authorList>
    </citation>
    <scope>NUCLEOTIDE SEQUENCE [LARGE SCALE GENOMIC DNA]</scope>
    <source>
        <strain evidence="10">CM1030</strain>
        <tissue evidence="10">Blood</tissue>
    </source>
</reference>
<dbReference type="Gene3D" id="1.20.120.350">
    <property type="entry name" value="Voltage-gated potassium channels. Chain C"/>
    <property type="match status" value="1"/>
</dbReference>
<proteinExistence type="predicted"/>
<evidence type="ECO:0000313" key="10">
    <source>
        <dbReference type="EMBL" id="KAL0188016.1"/>
    </source>
</evidence>
<dbReference type="PANTHER" id="PTHR11537:SF167">
    <property type="entry name" value="POTASSIUM VOLTAGE-GATED CHANNEL SUBFAMILY G MEMBER 4"/>
    <property type="match status" value="1"/>
</dbReference>
<keyword evidence="7" id="KW-0407">Ion channel</keyword>
<evidence type="ECO:0000256" key="4">
    <source>
        <dbReference type="ARBA" id="ARBA00022989"/>
    </source>
</evidence>
<keyword evidence="11" id="KW-1185">Reference proteome</keyword>
<evidence type="ECO:0000256" key="8">
    <source>
        <dbReference type="SAM" id="Phobius"/>
    </source>
</evidence>
<dbReference type="Gene3D" id="3.30.710.10">
    <property type="entry name" value="Potassium Channel Kv1.1, Chain A"/>
    <property type="match status" value="1"/>
</dbReference>
<accession>A0ABD0QPH6</accession>
<dbReference type="InterPro" id="IPR003971">
    <property type="entry name" value="K_chnl_volt-dep_Kv5/Kv9"/>
</dbReference>
<dbReference type="InterPro" id="IPR003131">
    <property type="entry name" value="T1-type_BTB"/>
</dbReference>
<keyword evidence="6 8" id="KW-0472">Membrane</keyword>
<evidence type="ECO:0000256" key="1">
    <source>
        <dbReference type="ARBA" id="ARBA00004141"/>
    </source>
</evidence>
<dbReference type="GO" id="GO:0034220">
    <property type="term" value="P:monoatomic ion transmembrane transport"/>
    <property type="evidence" value="ECO:0007669"/>
    <property type="project" value="UniProtKB-KW"/>
</dbReference>
<feature type="domain" description="Potassium channel tetramerisation-type BTB" evidence="9">
    <location>
        <begin position="64"/>
        <end position="161"/>
    </location>
</feature>
<protein>
    <recommendedName>
        <fullName evidence="9">Potassium channel tetramerisation-type BTB domain-containing protein</fullName>
    </recommendedName>
</protein>
<keyword evidence="4 8" id="KW-1133">Transmembrane helix</keyword>
<dbReference type="PANTHER" id="PTHR11537">
    <property type="entry name" value="VOLTAGE-GATED POTASSIUM CHANNEL"/>
    <property type="match status" value="1"/>
</dbReference>
<comment type="subcellular location">
    <subcellularLocation>
        <location evidence="1">Membrane</location>
        <topology evidence="1">Multi-pass membrane protein</topology>
    </subcellularLocation>
</comment>
<dbReference type="InterPro" id="IPR011333">
    <property type="entry name" value="SKP1/BTB/POZ_sf"/>
</dbReference>
<dbReference type="PRINTS" id="PR00169">
    <property type="entry name" value="KCHANNEL"/>
</dbReference>
<evidence type="ECO:0000259" key="9">
    <source>
        <dbReference type="Pfam" id="PF02214"/>
    </source>
</evidence>
<organism evidence="10 11">
    <name type="scientific">Cirrhinus mrigala</name>
    <name type="common">Mrigala</name>
    <dbReference type="NCBI Taxonomy" id="683832"/>
    <lineage>
        <taxon>Eukaryota</taxon>
        <taxon>Metazoa</taxon>
        <taxon>Chordata</taxon>
        <taxon>Craniata</taxon>
        <taxon>Vertebrata</taxon>
        <taxon>Euteleostomi</taxon>
        <taxon>Actinopterygii</taxon>
        <taxon>Neopterygii</taxon>
        <taxon>Teleostei</taxon>
        <taxon>Ostariophysi</taxon>
        <taxon>Cypriniformes</taxon>
        <taxon>Cyprinidae</taxon>
        <taxon>Labeoninae</taxon>
        <taxon>Labeonini</taxon>
        <taxon>Cirrhinus</taxon>
    </lineage>
</organism>
<dbReference type="Pfam" id="PF02214">
    <property type="entry name" value="BTB_2"/>
    <property type="match status" value="1"/>
</dbReference>
<dbReference type="FunFam" id="3.30.710.10:FF:000019">
    <property type="entry name" value="Potassium voltage-gated channel, subfamily G, member 1"/>
    <property type="match status" value="1"/>
</dbReference>
<gene>
    <name evidence="10" type="ORF">M9458_015115</name>
</gene>
<keyword evidence="3 8" id="KW-0812">Transmembrane</keyword>
<dbReference type="EMBL" id="JAMKFB020000007">
    <property type="protein sequence ID" value="KAL0188016.1"/>
    <property type="molecule type" value="Genomic_DNA"/>
</dbReference>
<dbReference type="CDD" id="cd18382">
    <property type="entry name" value="BTB_POZ_Kv6_KCNG"/>
    <property type="match status" value="1"/>
</dbReference>
<keyword evidence="5" id="KW-0406">Ion transport</keyword>
<dbReference type="Proteomes" id="UP001529510">
    <property type="component" value="Unassembled WGS sequence"/>
</dbReference>
<evidence type="ECO:0000256" key="7">
    <source>
        <dbReference type="ARBA" id="ARBA00023303"/>
    </source>
</evidence>
<evidence type="ECO:0000256" key="6">
    <source>
        <dbReference type="ARBA" id="ARBA00023136"/>
    </source>
</evidence>
<evidence type="ECO:0000256" key="2">
    <source>
        <dbReference type="ARBA" id="ARBA00022448"/>
    </source>
</evidence>
<dbReference type="SUPFAM" id="SSF54695">
    <property type="entry name" value="POZ domain"/>
    <property type="match status" value="1"/>
</dbReference>
<comment type="caution">
    <text evidence="10">The sequence shown here is derived from an EMBL/GenBank/DDBJ whole genome shotgun (WGS) entry which is preliminary data.</text>
</comment>
<name>A0ABD0QPH6_CIRMR</name>
<evidence type="ECO:0000313" key="11">
    <source>
        <dbReference type="Proteomes" id="UP001529510"/>
    </source>
</evidence>
<dbReference type="InterPro" id="IPR028325">
    <property type="entry name" value="VG_K_chnl"/>
</dbReference>
<dbReference type="InterPro" id="IPR027359">
    <property type="entry name" value="Volt_channel_dom_sf"/>
</dbReference>